<protein>
    <submittedName>
        <fullName evidence="2">Uncharacterized protein</fullName>
    </submittedName>
</protein>
<feature type="coiled-coil region" evidence="1">
    <location>
        <begin position="89"/>
        <end position="116"/>
    </location>
</feature>
<keyword evidence="1" id="KW-0175">Coiled coil</keyword>
<organism evidence="2 3">
    <name type="scientific">Acinetobacter nosocomialis</name>
    <dbReference type="NCBI Taxonomy" id="106654"/>
    <lineage>
        <taxon>Bacteria</taxon>
        <taxon>Pseudomonadati</taxon>
        <taxon>Pseudomonadota</taxon>
        <taxon>Gammaproteobacteria</taxon>
        <taxon>Moraxellales</taxon>
        <taxon>Moraxellaceae</taxon>
        <taxon>Acinetobacter</taxon>
        <taxon>Acinetobacter calcoaceticus/baumannii complex</taxon>
    </lineage>
</organism>
<gene>
    <name evidence="2" type="ORF">AL533_03640</name>
</gene>
<dbReference type="EMBL" id="CP014019">
    <property type="protein sequence ID" value="AVF43543.1"/>
    <property type="molecule type" value="Genomic_DNA"/>
</dbReference>
<sequence length="117" mass="13526">MSELYSSHAVKDVLNERERQIIKEGYLPEFDNLYEENELPRAASCYVDHAVSRGWVYNSKDFGPEVYMDEGAAGWWPFADTFWKPKSPRQDLVRAAALLIAEIERLDRKVKAESKEG</sequence>
<evidence type="ECO:0000256" key="1">
    <source>
        <dbReference type="SAM" id="Coils"/>
    </source>
</evidence>
<name>A0A2L1VEB0_ACINO</name>
<accession>A0A2L1VEB0</accession>
<reference evidence="3" key="1">
    <citation type="submission" date="2017-12" db="EMBL/GenBank/DDBJ databases">
        <title>FDA dAtabase for Regulatory Grade micrObial Sequences (FDA-ARGOS): Supporting development and validation of Infectious Disease Dx tests.</title>
        <authorList>
            <person name="Hoffmann M."/>
            <person name="Allard M."/>
            <person name="Evans P."/>
            <person name="Brown E."/>
            <person name="Tallon L."/>
            <person name="Sadzewicz L."/>
            <person name="Sengamalay N."/>
            <person name="Ott S."/>
            <person name="Godinez A."/>
            <person name="Nagaraj S."/>
            <person name="Vavikolanu K."/>
            <person name="Aluvathingal J."/>
            <person name="Nadendla S."/>
            <person name="Sichtig H."/>
        </authorList>
    </citation>
    <scope>NUCLEOTIDE SEQUENCE [LARGE SCALE GENOMIC DNA]</scope>
    <source>
        <strain evidence="3">FDAARGOS_129</strain>
    </source>
</reference>
<evidence type="ECO:0000313" key="2">
    <source>
        <dbReference type="EMBL" id="AVF43543.1"/>
    </source>
</evidence>
<proteinExistence type="predicted"/>
<evidence type="ECO:0000313" key="3">
    <source>
        <dbReference type="Proteomes" id="UP000237921"/>
    </source>
</evidence>
<dbReference type="RefSeq" id="WP_104918674.1">
    <property type="nucleotide sequence ID" value="NZ_CP014019.1"/>
</dbReference>
<dbReference type="AlphaFoldDB" id="A0A2L1VEB0"/>
<dbReference type="Proteomes" id="UP000237921">
    <property type="component" value="Chromosome"/>
</dbReference>